<dbReference type="Proteomes" id="UP001597322">
    <property type="component" value="Unassembled WGS sequence"/>
</dbReference>
<evidence type="ECO:0000313" key="3">
    <source>
        <dbReference type="EMBL" id="MFD1745426.1"/>
    </source>
</evidence>
<comment type="caution">
    <text evidence="3">The sequence shown here is derived from an EMBL/GenBank/DDBJ whole genome shotgun (WGS) entry which is preliminary data.</text>
</comment>
<evidence type="ECO:0000256" key="2">
    <source>
        <dbReference type="SAM" id="Phobius"/>
    </source>
</evidence>
<organism evidence="3 4">
    <name type="scientific">Rhizobium helianthi</name>
    <dbReference type="NCBI Taxonomy" id="1132695"/>
    <lineage>
        <taxon>Bacteria</taxon>
        <taxon>Pseudomonadati</taxon>
        <taxon>Pseudomonadota</taxon>
        <taxon>Alphaproteobacteria</taxon>
        <taxon>Hyphomicrobiales</taxon>
        <taxon>Rhizobiaceae</taxon>
        <taxon>Rhizobium/Agrobacterium group</taxon>
        <taxon>Rhizobium</taxon>
    </lineage>
</organism>
<name>A0ABW4M478_9HYPH</name>
<keyword evidence="4" id="KW-1185">Reference proteome</keyword>
<protein>
    <recommendedName>
        <fullName evidence="5">Transmembrane protein</fullName>
    </recommendedName>
</protein>
<evidence type="ECO:0000313" key="4">
    <source>
        <dbReference type="Proteomes" id="UP001597322"/>
    </source>
</evidence>
<feature type="region of interest" description="Disordered" evidence="1">
    <location>
        <begin position="1"/>
        <end position="22"/>
    </location>
</feature>
<accession>A0ABW4M478</accession>
<evidence type="ECO:0000256" key="1">
    <source>
        <dbReference type="SAM" id="MobiDB-lite"/>
    </source>
</evidence>
<keyword evidence="2" id="KW-0812">Transmembrane</keyword>
<keyword evidence="2" id="KW-0472">Membrane</keyword>
<evidence type="ECO:0008006" key="5">
    <source>
        <dbReference type="Google" id="ProtNLM"/>
    </source>
</evidence>
<reference evidence="4" key="1">
    <citation type="journal article" date="2019" name="Int. J. Syst. Evol. Microbiol.">
        <title>The Global Catalogue of Microorganisms (GCM) 10K type strain sequencing project: providing services to taxonomists for standard genome sequencing and annotation.</title>
        <authorList>
            <consortium name="The Broad Institute Genomics Platform"/>
            <consortium name="The Broad Institute Genome Sequencing Center for Infectious Disease"/>
            <person name="Wu L."/>
            <person name="Ma J."/>
        </authorList>
    </citation>
    <scope>NUCLEOTIDE SEQUENCE [LARGE SCALE GENOMIC DNA]</scope>
    <source>
        <strain evidence="4">CG52</strain>
    </source>
</reference>
<proteinExistence type="predicted"/>
<dbReference type="EMBL" id="JBHUEQ010000015">
    <property type="protein sequence ID" value="MFD1745426.1"/>
    <property type="molecule type" value="Genomic_DNA"/>
</dbReference>
<gene>
    <name evidence="3" type="ORF">ACFSE1_08150</name>
</gene>
<dbReference type="RefSeq" id="WP_377399071.1">
    <property type="nucleotide sequence ID" value="NZ_JBHUEQ010000015.1"/>
</dbReference>
<sequence length="67" mass="7540">MFLDLKNYNPKPEPPRQEPARPNLTVRQQKLLAWIICFNVLLLLVAPIGGATAIQGILSLIMDWGQN</sequence>
<feature type="transmembrane region" description="Helical" evidence="2">
    <location>
        <begin position="31"/>
        <end position="58"/>
    </location>
</feature>
<keyword evidence="2" id="KW-1133">Transmembrane helix</keyword>